<evidence type="ECO:0000313" key="3">
    <source>
        <dbReference type="EMBL" id="KIP04321.1"/>
    </source>
</evidence>
<evidence type="ECO:0000256" key="1">
    <source>
        <dbReference type="SAM" id="MobiDB-lite"/>
    </source>
</evidence>
<proteinExistence type="predicted"/>
<dbReference type="Gene3D" id="3.30.420.10">
    <property type="entry name" value="Ribonuclease H-like superfamily/Ribonuclease H"/>
    <property type="match status" value="1"/>
</dbReference>
<evidence type="ECO:0000259" key="2">
    <source>
        <dbReference type="Pfam" id="PF21762"/>
    </source>
</evidence>
<dbReference type="Proteomes" id="UP000053257">
    <property type="component" value="Unassembled WGS sequence"/>
</dbReference>
<gene>
    <name evidence="3" type="ORF">PHLGIDRAFT_36980</name>
</gene>
<dbReference type="STRING" id="745531.A0A0C3RU01"/>
<feature type="region of interest" description="Disordered" evidence="1">
    <location>
        <begin position="423"/>
        <end position="491"/>
    </location>
</feature>
<dbReference type="OrthoDB" id="5953249at2759"/>
<reference evidence="3 4" key="1">
    <citation type="journal article" date="2014" name="PLoS Genet.">
        <title>Analysis of the Phlebiopsis gigantea genome, transcriptome and secretome provides insight into its pioneer colonization strategies of wood.</title>
        <authorList>
            <person name="Hori C."/>
            <person name="Ishida T."/>
            <person name="Igarashi K."/>
            <person name="Samejima M."/>
            <person name="Suzuki H."/>
            <person name="Master E."/>
            <person name="Ferreira P."/>
            <person name="Ruiz-Duenas F.J."/>
            <person name="Held B."/>
            <person name="Canessa P."/>
            <person name="Larrondo L.F."/>
            <person name="Schmoll M."/>
            <person name="Druzhinina I.S."/>
            <person name="Kubicek C.P."/>
            <person name="Gaskell J.A."/>
            <person name="Kersten P."/>
            <person name="St John F."/>
            <person name="Glasner J."/>
            <person name="Sabat G."/>
            <person name="Splinter BonDurant S."/>
            <person name="Syed K."/>
            <person name="Yadav J."/>
            <person name="Mgbeahuruike A.C."/>
            <person name="Kovalchuk A."/>
            <person name="Asiegbu F.O."/>
            <person name="Lackner G."/>
            <person name="Hoffmeister D."/>
            <person name="Rencoret J."/>
            <person name="Gutierrez A."/>
            <person name="Sun H."/>
            <person name="Lindquist E."/>
            <person name="Barry K."/>
            <person name="Riley R."/>
            <person name="Grigoriev I.V."/>
            <person name="Henrissat B."/>
            <person name="Kues U."/>
            <person name="Berka R.M."/>
            <person name="Martinez A.T."/>
            <person name="Covert S.F."/>
            <person name="Blanchette R.A."/>
            <person name="Cullen D."/>
        </authorList>
    </citation>
    <scope>NUCLEOTIDE SEQUENCE [LARGE SCALE GENOMIC DNA]</scope>
    <source>
        <strain evidence="3 4">11061_1 CR5-6</strain>
    </source>
</reference>
<accession>A0A0C3RU01</accession>
<protein>
    <recommendedName>
        <fullName evidence="2">Gfd2/YDR514C-like C-terminal domain-containing protein</fullName>
    </recommendedName>
</protein>
<dbReference type="InterPro" id="IPR048519">
    <property type="entry name" value="Gfd2/YDR514C-like_C"/>
</dbReference>
<dbReference type="AlphaFoldDB" id="A0A0C3RU01"/>
<evidence type="ECO:0000313" key="4">
    <source>
        <dbReference type="Proteomes" id="UP000053257"/>
    </source>
</evidence>
<dbReference type="PANTHER" id="PTHR28083:SF1">
    <property type="entry name" value="GOOD FOR FULL DBP5 ACTIVITY PROTEIN 2"/>
    <property type="match status" value="1"/>
</dbReference>
<dbReference type="EMBL" id="KN840578">
    <property type="protein sequence ID" value="KIP04321.1"/>
    <property type="molecule type" value="Genomic_DNA"/>
</dbReference>
<dbReference type="InterPro" id="IPR040151">
    <property type="entry name" value="Gfd2/YDR514C-like"/>
</dbReference>
<feature type="domain" description="Gfd2/YDR514C-like C-terminal" evidence="2">
    <location>
        <begin position="158"/>
        <end position="355"/>
    </location>
</feature>
<dbReference type="GO" id="GO:0005634">
    <property type="term" value="C:nucleus"/>
    <property type="evidence" value="ECO:0007669"/>
    <property type="project" value="TreeGrafter"/>
</dbReference>
<sequence length="491" mass="54577">MSDFNLVDPKGWEYDLQSVYSAYMGYFQLHNVPWYERSWGVFFESFEEFLAFSWPVITVTDCATGRAHIVTRMTSIGAFLKMIKTRQVFGETLPLVENILRVTPFEVTQRHRRTVSDYALYKKMHGTLPAAVLASQRQRVREGEPKAVQELWQSHDKTFLAIDFEWSERNTSSCLEWGYAAVRCSHLEAVHVWPPDPEVNYRRGHYIVSDYVDKVHNKHRPNFPWAYAFGESQLVGRAKLPQVIQAIISSMVSPDSETVPNSLVLVGHGIHGDVRKLEEMKIKIPHNVLIVDTSLYERQLFTAGHRGPMQDPAGKPRAQGSSLSLSNLLQSLGVDVQCTPHNAGNDAFVALLALQTLIDPANTKPPAMRGRAIQQNMMRNASRSPAAAHGLPLPLPLPLSPGVPLSPPVMAMYGLQVPSPMMYPHPPQSPSLTPDTQEGGRWPSGYVAHQPGGQRPRKTSGLAPADGRGTLSRRGSAGIDEAAEKLGNMHV</sequence>
<dbReference type="InterPro" id="IPR012337">
    <property type="entry name" value="RNaseH-like_sf"/>
</dbReference>
<name>A0A0C3RU01_PHLG1</name>
<dbReference type="Pfam" id="PF21762">
    <property type="entry name" value="DEDDh_C"/>
    <property type="match status" value="1"/>
</dbReference>
<dbReference type="GO" id="GO:0003676">
    <property type="term" value="F:nucleic acid binding"/>
    <property type="evidence" value="ECO:0007669"/>
    <property type="project" value="InterPro"/>
</dbReference>
<dbReference type="InterPro" id="IPR036397">
    <property type="entry name" value="RNaseH_sf"/>
</dbReference>
<dbReference type="PANTHER" id="PTHR28083">
    <property type="entry name" value="GOOD FOR FULL DBP5 ACTIVITY PROTEIN 2"/>
    <property type="match status" value="1"/>
</dbReference>
<dbReference type="HOGENOM" id="CLU_031395_1_0_1"/>
<keyword evidence="4" id="KW-1185">Reference proteome</keyword>
<organism evidence="3 4">
    <name type="scientific">Phlebiopsis gigantea (strain 11061_1 CR5-6)</name>
    <name type="common">White-rot fungus</name>
    <name type="synonym">Peniophora gigantea</name>
    <dbReference type="NCBI Taxonomy" id="745531"/>
    <lineage>
        <taxon>Eukaryota</taxon>
        <taxon>Fungi</taxon>
        <taxon>Dikarya</taxon>
        <taxon>Basidiomycota</taxon>
        <taxon>Agaricomycotina</taxon>
        <taxon>Agaricomycetes</taxon>
        <taxon>Polyporales</taxon>
        <taxon>Phanerochaetaceae</taxon>
        <taxon>Phlebiopsis</taxon>
    </lineage>
</organism>
<dbReference type="SUPFAM" id="SSF53098">
    <property type="entry name" value="Ribonuclease H-like"/>
    <property type="match status" value="1"/>
</dbReference>